<protein>
    <submittedName>
        <fullName evidence="2">Uncharacterized protein</fullName>
    </submittedName>
</protein>
<dbReference type="Proteomes" id="UP000233551">
    <property type="component" value="Unassembled WGS sequence"/>
</dbReference>
<evidence type="ECO:0000313" key="3">
    <source>
        <dbReference type="Proteomes" id="UP000233551"/>
    </source>
</evidence>
<dbReference type="AlphaFoldDB" id="A0A2I0K0Q2"/>
<name>A0A2I0K0Q2_PUNGR</name>
<dbReference type="EMBL" id="PGOL01001021">
    <property type="protein sequence ID" value="PKI61643.1"/>
    <property type="molecule type" value="Genomic_DNA"/>
</dbReference>
<proteinExistence type="predicted"/>
<sequence length="85" mass="9136">MAPAATRLMNTTGGFAQPLRTKPKGQSHTCRSRREIGDGAEVSKAQGSEPLKVSKASKSLACGLEDLVSWSPCHREPRASLWDPC</sequence>
<accession>A0A2I0K0Q2</accession>
<comment type="caution">
    <text evidence="2">The sequence shown here is derived from an EMBL/GenBank/DDBJ whole genome shotgun (WGS) entry which is preliminary data.</text>
</comment>
<keyword evidence="3" id="KW-1185">Reference proteome</keyword>
<evidence type="ECO:0000256" key="1">
    <source>
        <dbReference type="SAM" id="MobiDB-lite"/>
    </source>
</evidence>
<feature type="region of interest" description="Disordered" evidence="1">
    <location>
        <begin position="1"/>
        <end position="50"/>
    </location>
</feature>
<evidence type="ECO:0000313" key="2">
    <source>
        <dbReference type="EMBL" id="PKI61643.1"/>
    </source>
</evidence>
<organism evidence="2 3">
    <name type="scientific">Punica granatum</name>
    <name type="common">Pomegranate</name>
    <dbReference type="NCBI Taxonomy" id="22663"/>
    <lineage>
        <taxon>Eukaryota</taxon>
        <taxon>Viridiplantae</taxon>
        <taxon>Streptophyta</taxon>
        <taxon>Embryophyta</taxon>
        <taxon>Tracheophyta</taxon>
        <taxon>Spermatophyta</taxon>
        <taxon>Magnoliopsida</taxon>
        <taxon>eudicotyledons</taxon>
        <taxon>Gunneridae</taxon>
        <taxon>Pentapetalae</taxon>
        <taxon>rosids</taxon>
        <taxon>malvids</taxon>
        <taxon>Myrtales</taxon>
        <taxon>Lythraceae</taxon>
        <taxon>Punica</taxon>
    </lineage>
</organism>
<reference evidence="2 3" key="1">
    <citation type="submission" date="2017-11" db="EMBL/GenBank/DDBJ databases">
        <title>De-novo sequencing of pomegranate (Punica granatum L.) genome.</title>
        <authorList>
            <person name="Akparov Z."/>
            <person name="Amiraslanov A."/>
            <person name="Hajiyeva S."/>
            <person name="Abbasov M."/>
            <person name="Kaur K."/>
            <person name="Hamwieh A."/>
            <person name="Solovyev V."/>
            <person name="Salamov A."/>
            <person name="Braich B."/>
            <person name="Kosarev P."/>
            <person name="Mahmoud A."/>
            <person name="Hajiyev E."/>
            <person name="Babayeva S."/>
            <person name="Izzatullayeva V."/>
            <person name="Mammadov A."/>
            <person name="Mammadov A."/>
            <person name="Sharifova S."/>
            <person name="Ojaghi J."/>
            <person name="Eynullazada K."/>
            <person name="Bayramov B."/>
            <person name="Abdulazimova A."/>
            <person name="Shahmuradov I."/>
        </authorList>
    </citation>
    <scope>NUCLEOTIDE SEQUENCE [LARGE SCALE GENOMIC DNA]</scope>
    <source>
        <strain evidence="3">cv. AG2017</strain>
        <tissue evidence="2">Leaf</tissue>
    </source>
</reference>
<gene>
    <name evidence="2" type="ORF">CRG98_017955</name>
</gene>